<dbReference type="PANTHER" id="PTHR43312">
    <property type="entry name" value="D-THREO-ALDOSE 1-DEHYDROGENASE"/>
    <property type="match status" value="1"/>
</dbReference>
<organism evidence="2">
    <name type="scientific">uncultured marine thaumarchaeote AD1000_04_G03</name>
    <dbReference type="NCBI Taxonomy" id="1455882"/>
    <lineage>
        <taxon>Archaea</taxon>
        <taxon>Nitrososphaerota</taxon>
        <taxon>environmental samples</taxon>
    </lineage>
</organism>
<dbReference type="Gene3D" id="3.20.20.100">
    <property type="entry name" value="NADP-dependent oxidoreductase domain"/>
    <property type="match status" value="1"/>
</dbReference>
<dbReference type="EMBL" id="KF900313">
    <property type="protein sequence ID" value="AIE90578.1"/>
    <property type="molecule type" value="Genomic_DNA"/>
</dbReference>
<name>A0A075FHQ8_9ARCH</name>
<dbReference type="AlphaFoldDB" id="A0A075FHQ8"/>
<feature type="domain" description="NADP-dependent oxidoreductase" evidence="1">
    <location>
        <begin position="15"/>
        <end position="317"/>
    </location>
</feature>
<accession>A0A075FHQ8</accession>
<dbReference type="InterPro" id="IPR053135">
    <property type="entry name" value="AKR2_Oxidoreductase"/>
</dbReference>
<dbReference type="SUPFAM" id="SSF51430">
    <property type="entry name" value="NAD(P)-linked oxidoreductase"/>
    <property type="match status" value="1"/>
</dbReference>
<dbReference type="InterPro" id="IPR036812">
    <property type="entry name" value="NAD(P)_OxRdtase_dom_sf"/>
</dbReference>
<dbReference type="PANTHER" id="PTHR43312:SF1">
    <property type="entry name" value="NADP-DEPENDENT OXIDOREDUCTASE DOMAIN-CONTAINING PROTEIN"/>
    <property type="match status" value="1"/>
</dbReference>
<protein>
    <submittedName>
        <fullName evidence="2">Aldo/keto reductase</fullName>
    </submittedName>
</protein>
<reference evidence="2" key="1">
    <citation type="journal article" date="2014" name="Genome Biol. Evol.">
        <title>Pangenome evidence for extensive interdomain horizontal transfer affecting lineage core and shell genes in uncultured planktonic thaumarchaeota and euryarchaeota.</title>
        <authorList>
            <person name="Deschamps P."/>
            <person name="Zivanovic Y."/>
            <person name="Moreira D."/>
            <person name="Rodriguez-Valera F."/>
            <person name="Lopez-Garcia P."/>
        </authorList>
    </citation>
    <scope>NUCLEOTIDE SEQUENCE</scope>
</reference>
<evidence type="ECO:0000259" key="1">
    <source>
        <dbReference type="Pfam" id="PF00248"/>
    </source>
</evidence>
<dbReference type="CDD" id="cd19086">
    <property type="entry name" value="AKR_AKR11C1"/>
    <property type="match status" value="1"/>
</dbReference>
<dbReference type="Pfam" id="PF00248">
    <property type="entry name" value="Aldo_ket_red"/>
    <property type="match status" value="1"/>
</dbReference>
<evidence type="ECO:0000313" key="2">
    <source>
        <dbReference type="EMBL" id="AIE90578.1"/>
    </source>
</evidence>
<sequence>MKYKKLGKSGIKVSEIGFGAWTIALNWWGKEIEEDEAKRMLKKAYDVGINFFETADMYGKGKSEKLIGEVFSGMRNEVVISTKYSYDFENVDQIGHKELPQRFDAEFTNNALKNSLARLQTDYVDVYGLHNPKLRHIHDDTIFQTLDGLIGDGKIKTYQVALGPAIGWTEEGIEAMERKNVSAVQTVYNILEQTPGNELIERGAEKDVGILVRVPDASGILTGKVDGNTKIDEKDHRSVRKGEWIKASLKKVEEIRPIAERNDLSITELAIKFIISKNPISSVLPTVISEEEIERFAAMSDGNYINSSDMKEIDDLYNSWWKESPYELKATVQ</sequence>
<dbReference type="InterPro" id="IPR023210">
    <property type="entry name" value="NADP_OxRdtase_dom"/>
</dbReference>
<proteinExistence type="predicted"/>